<evidence type="ECO:0000313" key="12">
    <source>
        <dbReference type="EMBL" id="CAI76400.1"/>
    </source>
</evidence>
<evidence type="ECO:0000256" key="4">
    <source>
        <dbReference type="ARBA" id="ARBA00022490"/>
    </source>
</evidence>
<reference evidence="13" key="2">
    <citation type="submission" date="2018-07" db="EMBL/GenBank/DDBJ databases">
        <authorList>
            <person name="Quirk P.G."/>
            <person name="Krulwich T.A."/>
        </authorList>
    </citation>
    <scope>NUCLEOTIDE SEQUENCE</scope>
    <source>
        <strain evidence="13">Anand</strain>
    </source>
</reference>
<dbReference type="FunCoup" id="Q4U9V3">
    <property type="interactions" value="536"/>
</dbReference>
<evidence type="ECO:0000259" key="11">
    <source>
        <dbReference type="PROSITE" id="PS52002"/>
    </source>
</evidence>
<dbReference type="OrthoDB" id="6425924at2759"/>
<dbReference type="OMA" id="CQMSAIT"/>
<evidence type="ECO:0000313" key="13">
    <source>
        <dbReference type="EMBL" id="SVP94298.1"/>
    </source>
</evidence>
<reference evidence="12 15" key="1">
    <citation type="journal article" date="2005" name="Science">
        <title>Genome of the host-cell transforming parasite Theileria annulata compared with T. parva.</title>
        <authorList>
            <person name="Pain A."/>
            <person name="Renauld H."/>
            <person name="Berriman M."/>
            <person name="Murphy L."/>
            <person name="Yeats C.A."/>
            <person name="Weir W."/>
            <person name="Kerhornou A."/>
            <person name="Aslett M."/>
            <person name="Bishop R."/>
            <person name="Bouchier C."/>
            <person name="Cochet M."/>
            <person name="Coulson R.M.R."/>
            <person name="Cronin A."/>
            <person name="de Villiers E.P."/>
            <person name="Fraser A."/>
            <person name="Fosker N."/>
            <person name="Gardner M."/>
            <person name="Goble A."/>
            <person name="Griffiths-Jones S."/>
            <person name="Harris D.E."/>
            <person name="Katzer F."/>
            <person name="Larke N."/>
            <person name="Lord A."/>
            <person name="Maser P."/>
            <person name="McKellar S."/>
            <person name="Mooney P."/>
            <person name="Morton F."/>
            <person name="Nene V."/>
            <person name="O'Neil S."/>
            <person name="Price C."/>
            <person name="Quail M.A."/>
            <person name="Rabbinowitsch E."/>
            <person name="Rawlings N.D."/>
            <person name="Rutter S."/>
            <person name="Saunders D."/>
            <person name="Seeger K."/>
            <person name="Shah T."/>
            <person name="Squares R."/>
            <person name="Squares S."/>
            <person name="Tivey A."/>
            <person name="Walker A.R."/>
            <person name="Woodward J."/>
            <person name="Dobbelaere D.A.E."/>
            <person name="Langsley G."/>
            <person name="Rajandream M.A."/>
            <person name="McKeever D."/>
            <person name="Shiels B."/>
            <person name="Tait A."/>
            <person name="Barrell B.G."/>
            <person name="Hall N."/>
        </authorList>
    </citation>
    <scope>NUCLEOTIDE SEQUENCE [LARGE SCALE GENOMIC DNA]</scope>
    <source>
        <strain evidence="15">Ankara</strain>
        <strain evidence="12">Ankara isolate clone C9</strain>
    </source>
</reference>
<dbReference type="FunFam" id="2.30.30.100:FF:000002">
    <property type="entry name" value="Small nuclear ribonucleoprotein Sm D3"/>
    <property type="match status" value="1"/>
</dbReference>
<dbReference type="GO" id="GO:0003723">
    <property type="term" value="F:RNA binding"/>
    <property type="evidence" value="ECO:0007669"/>
    <property type="project" value="InterPro"/>
</dbReference>
<dbReference type="GO" id="GO:0005681">
    <property type="term" value="C:spliceosomal complex"/>
    <property type="evidence" value="ECO:0007669"/>
    <property type="project" value="InterPro"/>
</dbReference>
<dbReference type="Proteomes" id="UP000001950">
    <property type="component" value="Chromosome 4"/>
</dbReference>
<dbReference type="Gene3D" id="2.30.30.100">
    <property type="match status" value="1"/>
</dbReference>
<evidence type="ECO:0000256" key="3">
    <source>
        <dbReference type="ARBA" id="ARBA00008146"/>
    </source>
</evidence>
<evidence type="ECO:0000313" key="14">
    <source>
        <dbReference type="EMBL" id="SVP95123.1"/>
    </source>
</evidence>
<keyword evidence="6 9" id="KW-0508">mRNA splicing</keyword>
<keyword evidence="5 9" id="KW-0507">mRNA processing</keyword>
<dbReference type="InterPro" id="IPR001163">
    <property type="entry name" value="Sm_dom_euk/arc"/>
</dbReference>
<dbReference type="PANTHER" id="PTHR23338">
    <property type="entry name" value="SMALL NUCLEAR RIBONUCLEOPROTEIN SM"/>
    <property type="match status" value="1"/>
</dbReference>
<accession>Q4U9V3</accession>
<dbReference type="EMBL" id="CR940353">
    <property type="protein sequence ID" value="CAI76400.1"/>
    <property type="molecule type" value="Genomic_DNA"/>
</dbReference>
<proteinExistence type="inferred from homology"/>
<dbReference type="PROSITE" id="PS52002">
    <property type="entry name" value="SM"/>
    <property type="match status" value="1"/>
</dbReference>
<evidence type="ECO:0000256" key="10">
    <source>
        <dbReference type="SAM" id="MobiDB-lite"/>
    </source>
</evidence>
<dbReference type="GO" id="GO:0005829">
    <property type="term" value="C:cytosol"/>
    <property type="evidence" value="ECO:0007669"/>
    <property type="project" value="UniProtKB-SubCell"/>
</dbReference>
<dbReference type="InParanoid" id="Q4U9V3"/>
<evidence type="ECO:0000256" key="7">
    <source>
        <dbReference type="ARBA" id="ARBA00023242"/>
    </source>
</evidence>
<dbReference type="GO" id="GO:0000387">
    <property type="term" value="P:spliceosomal snRNP assembly"/>
    <property type="evidence" value="ECO:0007669"/>
    <property type="project" value="UniProtKB-UniRule"/>
</dbReference>
<keyword evidence="15" id="KW-1185">Reference proteome</keyword>
<keyword evidence="8 9" id="KW-0687">Ribonucleoprotein</keyword>
<dbReference type="eggNOG" id="KOG3172">
    <property type="taxonomic scope" value="Eukaryota"/>
</dbReference>
<dbReference type="AlphaFoldDB" id="Q4U9V3"/>
<dbReference type="GeneID" id="3862978"/>
<name>Q4U9V3_THEAN</name>
<comment type="similarity">
    <text evidence="3 9">Belongs to the snRNP core protein family.</text>
</comment>
<evidence type="ECO:0000256" key="5">
    <source>
        <dbReference type="ARBA" id="ARBA00022664"/>
    </source>
</evidence>
<dbReference type="InterPro" id="IPR034099">
    <property type="entry name" value="SmD3"/>
</dbReference>
<dbReference type="SUPFAM" id="SSF50182">
    <property type="entry name" value="Sm-like ribonucleoproteins"/>
    <property type="match status" value="1"/>
</dbReference>
<dbReference type="SMART" id="SM00651">
    <property type="entry name" value="Sm"/>
    <property type="match status" value="1"/>
</dbReference>
<dbReference type="EMBL" id="UIVS01000004">
    <property type="protein sequence ID" value="SVP95123.1"/>
    <property type="molecule type" value="Genomic_DNA"/>
</dbReference>
<evidence type="ECO:0000313" key="15">
    <source>
        <dbReference type="Proteomes" id="UP000001950"/>
    </source>
</evidence>
<feature type="region of interest" description="Disordered" evidence="10">
    <location>
        <begin position="98"/>
        <end position="118"/>
    </location>
</feature>
<dbReference type="RefSeq" id="XP_953025.1">
    <property type="nucleotide sequence ID" value="XM_947932.1"/>
</dbReference>
<evidence type="ECO:0000256" key="2">
    <source>
        <dbReference type="ARBA" id="ARBA00004514"/>
    </source>
</evidence>
<keyword evidence="7 9" id="KW-0539">Nucleus</keyword>
<keyword evidence="4" id="KW-0963">Cytoplasm</keyword>
<dbReference type="STRING" id="5874.Q4U9V3"/>
<dbReference type="CDD" id="cd01721">
    <property type="entry name" value="Sm_D3"/>
    <property type="match status" value="1"/>
</dbReference>
<dbReference type="EMBL" id="UIVT01000004">
    <property type="protein sequence ID" value="SVP94298.1"/>
    <property type="molecule type" value="Genomic_DNA"/>
</dbReference>
<sequence>MSIGAPIKLLYEGIGHVVTVELQNSNLYRGTLTNVEDNMNCLMEGVVMTMKDGRTLALEQVYLRGAQIQFMIFPDMLRHAPMFKGNPKDRGKQVLPQMGMPMRPGMPPNVPMPVMGKM</sequence>
<dbReference type="VEuPathDB" id="PiroplasmaDB:TA08020"/>
<evidence type="ECO:0000256" key="9">
    <source>
        <dbReference type="RuleBase" id="RU365050"/>
    </source>
</evidence>
<feature type="domain" description="Sm" evidence="11">
    <location>
        <begin position="5"/>
        <end position="77"/>
    </location>
</feature>
<dbReference type="KEGG" id="tan:TA08020"/>
<protein>
    <recommendedName>
        <fullName evidence="9">Small nuclear ribonucleoprotein Sm D3</fullName>
        <shortName evidence="9">Sm-D3</shortName>
    </recommendedName>
    <alternativeName>
        <fullName evidence="9">snRNP core protein D3</fullName>
    </alternativeName>
</protein>
<dbReference type="InterPro" id="IPR047575">
    <property type="entry name" value="Sm"/>
</dbReference>
<dbReference type="InterPro" id="IPR010920">
    <property type="entry name" value="LSM_dom_sf"/>
</dbReference>
<organism evidence="12 15">
    <name type="scientific">Theileria annulata</name>
    <dbReference type="NCBI Taxonomy" id="5874"/>
    <lineage>
        <taxon>Eukaryota</taxon>
        <taxon>Sar</taxon>
        <taxon>Alveolata</taxon>
        <taxon>Apicomplexa</taxon>
        <taxon>Aconoidasida</taxon>
        <taxon>Piroplasmida</taxon>
        <taxon>Theileriidae</taxon>
        <taxon>Theileria</taxon>
    </lineage>
</organism>
<evidence type="ECO:0000256" key="8">
    <source>
        <dbReference type="ARBA" id="ARBA00023274"/>
    </source>
</evidence>
<dbReference type="InterPro" id="IPR027141">
    <property type="entry name" value="LSm4/Sm_D1/D3"/>
</dbReference>
<comment type="subcellular location">
    <subcellularLocation>
        <location evidence="2">Cytoplasm</location>
        <location evidence="2">Cytosol</location>
    </subcellularLocation>
    <subcellularLocation>
        <location evidence="1 9">Nucleus</location>
    </subcellularLocation>
</comment>
<gene>
    <name evidence="12" type="ORF">TA08020</name>
    <name evidence="13" type="ORF">TAT_000330000</name>
    <name evidence="14" type="ORF">TAV_000329800</name>
</gene>
<evidence type="ECO:0000256" key="1">
    <source>
        <dbReference type="ARBA" id="ARBA00004123"/>
    </source>
</evidence>
<evidence type="ECO:0000256" key="6">
    <source>
        <dbReference type="ARBA" id="ARBA00023187"/>
    </source>
</evidence>
<dbReference type="Pfam" id="PF01423">
    <property type="entry name" value="LSM"/>
    <property type="match status" value="1"/>
</dbReference>